<keyword evidence="6" id="KW-1185">Reference proteome</keyword>
<dbReference type="KEGG" id="hhy:Halhy_2999"/>
<dbReference type="RefSeq" id="WP_013765405.1">
    <property type="nucleotide sequence ID" value="NC_015510.1"/>
</dbReference>
<dbReference type="SUPFAM" id="SSF140931">
    <property type="entry name" value="Fic-like"/>
    <property type="match status" value="1"/>
</dbReference>
<dbReference type="InterPro" id="IPR040198">
    <property type="entry name" value="Fido_containing"/>
</dbReference>
<dbReference type="InterPro" id="IPR003812">
    <property type="entry name" value="Fido"/>
</dbReference>
<organism evidence="5 6">
    <name type="scientific">Haliscomenobacter hydrossis (strain ATCC 27775 / DSM 1100 / LMG 10767 / O)</name>
    <dbReference type="NCBI Taxonomy" id="760192"/>
    <lineage>
        <taxon>Bacteria</taxon>
        <taxon>Pseudomonadati</taxon>
        <taxon>Bacteroidota</taxon>
        <taxon>Saprospiria</taxon>
        <taxon>Saprospirales</taxon>
        <taxon>Haliscomenobacteraceae</taxon>
        <taxon>Haliscomenobacter</taxon>
    </lineage>
</organism>
<dbReference type="PROSITE" id="PS51459">
    <property type="entry name" value="FIDO"/>
    <property type="match status" value="1"/>
</dbReference>
<dbReference type="HOGENOM" id="CLU_041646_0_0_10"/>
<feature type="domain" description="Fido" evidence="4">
    <location>
        <begin position="103"/>
        <end position="260"/>
    </location>
</feature>
<dbReference type="OrthoDB" id="9814400at2"/>
<reference evidence="5 6" key="1">
    <citation type="journal article" date="2011" name="Stand. Genomic Sci.">
        <title>Complete genome sequence of Haliscomenobacter hydrossis type strain (O).</title>
        <authorList>
            <consortium name="US DOE Joint Genome Institute (JGI-PGF)"/>
            <person name="Daligault H."/>
            <person name="Lapidus A."/>
            <person name="Zeytun A."/>
            <person name="Nolan M."/>
            <person name="Lucas S."/>
            <person name="Del Rio T.G."/>
            <person name="Tice H."/>
            <person name="Cheng J.F."/>
            <person name="Tapia R."/>
            <person name="Han C."/>
            <person name="Goodwin L."/>
            <person name="Pitluck S."/>
            <person name="Liolios K."/>
            <person name="Pagani I."/>
            <person name="Ivanova N."/>
            <person name="Huntemann M."/>
            <person name="Mavromatis K."/>
            <person name="Mikhailova N."/>
            <person name="Pati A."/>
            <person name="Chen A."/>
            <person name="Palaniappan K."/>
            <person name="Land M."/>
            <person name="Hauser L."/>
            <person name="Brambilla E.M."/>
            <person name="Rohde M."/>
            <person name="Verbarg S."/>
            <person name="Goker M."/>
            <person name="Bristow J."/>
            <person name="Eisen J.A."/>
            <person name="Markowitz V."/>
            <person name="Hugenholtz P."/>
            <person name="Kyrpides N.C."/>
            <person name="Klenk H.P."/>
            <person name="Woyke T."/>
        </authorList>
    </citation>
    <scope>NUCLEOTIDE SEQUENCE [LARGE SCALE GENOMIC DNA]</scope>
    <source>
        <strain evidence="6">ATCC 27775 / DSM 1100 / LMG 10767 / O</strain>
    </source>
</reference>
<feature type="active site" evidence="1">
    <location>
        <position position="201"/>
    </location>
</feature>
<sequence length="505" mass="58288">MIDLEAYSALPIVDQINALHQQIESLRPISPEQEQRILQKYRLDWNYHSNAIEGNSLTYGETRAFLMHGLTAKGKPLKDHLDIRGHNQAIDLLYRMIKDETEITETDIRSLHEVILVEPYEVDTQTNEGIPAKKRIQLGVYKTSPNHVITKTGETHYYATPEDTPILMGELMETYRQNKANSKVHPAILAAYFHYRITAIHPFDDGNGRMARLMMNLLLMKAGYPPVIIRQEKANREAYYYALSQADAGEYIPFFELIGEALVHSMELYVKGAKGESLEEPDDILKELDLIKREIKTNPDRVIADKTRDNLGLVNNKSVQPLIEGIQDGFKGFQSDIFVRHEISAIFIKEDNSIHKIQKTSYINSVMLALPKLISITYDFINLQSSLTPFTIRWNVEFSLETLSYFIQIYPEIISHDKSIPYIDLKKLNTSNFFECDPSQAFIITRFFPISNSDLTSPIKEKLNTLVVLEKKYNEYLTKYEIDRICADIQRHFIIGIKALHMYFQ</sequence>
<reference key="2">
    <citation type="submission" date="2011-04" db="EMBL/GenBank/DDBJ databases">
        <title>Complete sequence of chromosome of Haliscomenobacter hydrossis DSM 1100.</title>
        <authorList>
            <consortium name="US DOE Joint Genome Institute (JGI-PGF)"/>
            <person name="Lucas S."/>
            <person name="Han J."/>
            <person name="Lapidus A."/>
            <person name="Bruce D."/>
            <person name="Goodwin L."/>
            <person name="Pitluck S."/>
            <person name="Peters L."/>
            <person name="Kyrpides N."/>
            <person name="Mavromatis K."/>
            <person name="Ivanova N."/>
            <person name="Ovchinnikova G."/>
            <person name="Pagani I."/>
            <person name="Daligault H."/>
            <person name="Detter J.C."/>
            <person name="Han C."/>
            <person name="Land M."/>
            <person name="Hauser L."/>
            <person name="Markowitz V."/>
            <person name="Cheng J.-F."/>
            <person name="Hugenholtz P."/>
            <person name="Woyke T."/>
            <person name="Wu D."/>
            <person name="Verbarg S."/>
            <person name="Frueling A."/>
            <person name="Brambilla E."/>
            <person name="Klenk H.-P."/>
            <person name="Eisen J.A."/>
        </authorList>
    </citation>
    <scope>NUCLEOTIDE SEQUENCE</scope>
    <source>
        <strain>DSM 1100</strain>
    </source>
</reference>
<feature type="binding site" evidence="2">
    <location>
        <begin position="148"/>
        <end position="156"/>
    </location>
    <ligand>
        <name>ATP</name>
        <dbReference type="ChEBI" id="CHEBI:30616"/>
    </ligand>
</feature>
<dbReference type="EMBL" id="CP002691">
    <property type="protein sequence ID" value="AEE50862.1"/>
    <property type="molecule type" value="Genomic_DNA"/>
</dbReference>
<evidence type="ECO:0000256" key="1">
    <source>
        <dbReference type="PIRSR" id="PIRSR640198-1"/>
    </source>
</evidence>
<evidence type="ECO:0000259" key="4">
    <source>
        <dbReference type="PROSITE" id="PS51459"/>
    </source>
</evidence>
<feature type="binding site" evidence="2">
    <location>
        <begin position="205"/>
        <end position="212"/>
    </location>
    <ligand>
        <name>ATP</name>
        <dbReference type="ChEBI" id="CHEBI:30616"/>
    </ligand>
</feature>
<gene>
    <name evidence="5" type="ordered locus">Halhy_2999</name>
</gene>
<dbReference type="PANTHER" id="PTHR13504:SF38">
    <property type="entry name" value="FIDO DOMAIN-CONTAINING PROTEIN"/>
    <property type="match status" value="1"/>
</dbReference>
<dbReference type="Proteomes" id="UP000008461">
    <property type="component" value="Chromosome"/>
</dbReference>
<evidence type="ECO:0000256" key="3">
    <source>
        <dbReference type="PIRSR" id="PIRSR640198-3"/>
    </source>
</evidence>
<evidence type="ECO:0000313" key="6">
    <source>
        <dbReference type="Proteomes" id="UP000008461"/>
    </source>
</evidence>
<feature type="site" description="Important for autoinhibition of adenylyltransferase activity" evidence="3">
    <location>
        <position position="53"/>
    </location>
</feature>
<dbReference type="eggNOG" id="COG3177">
    <property type="taxonomic scope" value="Bacteria"/>
</dbReference>
<dbReference type="AlphaFoldDB" id="F4L6N1"/>
<dbReference type="Pfam" id="PF02661">
    <property type="entry name" value="Fic"/>
    <property type="match status" value="1"/>
</dbReference>
<feature type="binding site" evidence="2">
    <location>
        <begin position="239"/>
        <end position="240"/>
    </location>
    <ligand>
        <name>ATP</name>
        <dbReference type="ChEBI" id="CHEBI:30616"/>
    </ligand>
</feature>
<accession>F4L6N1</accession>
<keyword evidence="2" id="KW-0547">Nucleotide-binding</keyword>
<evidence type="ECO:0000256" key="2">
    <source>
        <dbReference type="PIRSR" id="PIRSR640198-2"/>
    </source>
</evidence>
<dbReference type="InterPro" id="IPR036597">
    <property type="entry name" value="Fido-like_dom_sf"/>
</dbReference>
<protein>
    <submittedName>
        <fullName evidence="5">Filamentation induced by cAMP protein Fic</fullName>
    </submittedName>
</protein>
<dbReference type="STRING" id="760192.Halhy_2999"/>
<dbReference type="GO" id="GO:0005524">
    <property type="term" value="F:ATP binding"/>
    <property type="evidence" value="ECO:0007669"/>
    <property type="project" value="UniProtKB-KW"/>
</dbReference>
<proteinExistence type="predicted"/>
<dbReference type="Gene3D" id="1.10.3290.10">
    <property type="entry name" value="Fido-like domain"/>
    <property type="match status" value="1"/>
</dbReference>
<evidence type="ECO:0000313" key="5">
    <source>
        <dbReference type="EMBL" id="AEE50862.1"/>
    </source>
</evidence>
<keyword evidence="2" id="KW-0067">ATP-binding</keyword>
<dbReference type="PANTHER" id="PTHR13504">
    <property type="entry name" value="FIDO DOMAIN-CONTAINING PROTEIN DDB_G0283145"/>
    <property type="match status" value="1"/>
</dbReference>
<name>F4L6N1_HALH1</name>